<accession>A0A4Q1RD90</accession>
<dbReference type="RefSeq" id="WP_129259653.1">
    <property type="nucleotide sequence ID" value="NZ_SDKC01000002.1"/>
</dbReference>
<organism evidence="2 3">
    <name type="scientific">Blautia faecicola</name>
    <dbReference type="NCBI Taxonomy" id="2509240"/>
    <lineage>
        <taxon>Bacteria</taxon>
        <taxon>Bacillati</taxon>
        <taxon>Bacillota</taxon>
        <taxon>Clostridia</taxon>
        <taxon>Lachnospirales</taxon>
        <taxon>Lachnospiraceae</taxon>
        <taxon>Blautia</taxon>
    </lineage>
</organism>
<proteinExistence type="predicted"/>
<evidence type="ECO:0000313" key="2">
    <source>
        <dbReference type="EMBL" id="RXS72535.1"/>
    </source>
</evidence>
<evidence type="ECO:0000313" key="3">
    <source>
        <dbReference type="Proteomes" id="UP000290106"/>
    </source>
</evidence>
<dbReference type="EMBL" id="SDKC01000002">
    <property type="protein sequence ID" value="RXS72535.1"/>
    <property type="molecule type" value="Genomic_DNA"/>
</dbReference>
<gene>
    <name evidence="2" type="ORF">ETP43_16265</name>
</gene>
<protein>
    <submittedName>
        <fullName evidence="2">Uncharacterized protein</fullName>
    </submittedName>
</protein>
<dbReference type="Proteomes" id="UP000290106">
    <property type="component" value="Unassembled WGS sequence"/>
</dbReference>
<sequence length="122" mass="14736">MFDLTKEQVLQTLKNYEKIMDRVADIVEEIGFIDTEFDTFEEDKTHFGEDTVYVTAYDSHYDLYDAVSGSFPLDFLFEGNEQHKDWYKNKIEKEKQELLQAEKQMQKERELSELQRLKEKYE</sequence>
<reference evidence="2 3" key="1">
    <citation type="submission" date="2019-01" db="EMBL/GenBank/DDBJ databases">
        <title>Blautia sp. nov. KGMB01111 isolated human feces.</title>
        <authorList>
            <person name="Park J.-E."/>
            <person name="Kim J.-S."/>
            <person name="Park S.-H."/>
        </authorList>
    </citation>
    <scope>NUCLEOTIDE SEQUENCE [LARGE SCALE GENOMIC DNA]</scope>
    <source>
        <strain evidence="2 3">KGMB01111</strain>
    </source>
</reference>
<name>A0A4Q1RD90_9FIRM</name>
<dbReference type="AlphaFoldDB" id="A0A4Q1RD90"/>
<evidence type="ECO:0000256" key="1">
    <source>
        <dbReference type="SAM" id="Coils"/>
    </source>
</evidence>
<keyword evidence="1" id="KW-0175">Coiled coil</keyword>
<feature type="coiled-coil region" evidence="1">
    <location>
        <begin position="84"/>
        <end position="120"/>
    </location>
</feature>
<comment type="caution">
    <text evidence="2">The sequence shown here is derived from an EMBL/GenBank/DDBJ whole genome shotgun (WGS) entry which is preliminary data.</text>
</comment>
<keyword evidence="3" id="KW-1185">Reference proteome</keyword>